<feature type="compositionally biased region" description="Low complexity" evidence="1">
    <location>
        <begin position="30"/>
        <end position="40"/>
    </location>
</feature>
<feature type="region of interest" description="Disordered" evidence="1">
    <location>
        <begin position="24"/>
        <end position="50"/>
    </location>
</feature>
<protein>
    <submittedName>
        <fullName evidence="2">Uncharacterized protein</fullName>
    </submittedName>
</protein>
<reference evidence="3" key="1">
    <citation type="submission" date="2017-02" db="EMBL/GenBank/DDBJ databases">
        <title>Natronthermophilus aegyptiacus gen. nov.,sp. nov., an aerobic, extremely halophilic alkalithermophilic archaeon isolated from the athalassohaline Wadi An Natrun, Egypt.</title>
        <authorList>
            <person name="Zhao B."/>
        </authorList>
    </citation>
    <scope>NUCLEOTIDE SEQUENCE [LARGE SCALE GENOMIC DNA]</scope>
    <source>
        <strain evidence="3">JW/NM-HA 15</strain>
    </source>
</reference>
<dbReference type="Pfam" id="PF05573">
    <property type="entry name" value="NosL"/>
    <property type="match status" value="1"/>
</dbReference>
<keyword evidence="3" id="KW-1185">Reference proteome</keyword>
<dbReference type="EMBL" id="CP019893">
    <property type="protein sequence ID" value="ARS91469.1"/>
    <property type="molecule type" value="Genomic_DNA"/>
</dbReference>
<dbReference type="OrthoDB" id="241788at2157"/>
<dbReference type="Proteomes" id="UP000250088">
    <property type="component" value="Chromosome"/>
</dbReference>
<dbReference type="RefSeq" id="WP_086889838.1">
    <property type="nucleotide sequence ID" value="NZ_CP019893.1"/>
</dbReference>
<dbReference type="InterPro" id="IPR008719">
    <property type="entry name" value="N2O_reductase_NosL"/>
</dbReference>
<evidence type="ECO:0000313" key="2">
    <source>
        <dbReference type="EMBL" id="ARS91469.1"/>
    </source>
</evidence>
<name>A0A2Z2HVY2_9EURY</name>
<evidence type="ECO:0000313" key="3">
    <source>
        <dbReference type="Proteomes" id="UP000250088"/>
    </source>
</evidence>
<sequence>MNRRTFVCGTGLAATASLAGCLDRDSTEHNSNGSDDSGSNATAPDFSVPGSIDVLEVPTTMTVRDDAEFSLEVRHGGEKDHETAITVTLGTEEQTVRVPVTSGETERVSVTVPGTYDTVETGGISLGDNEWTVSSATIEDESHGTVTVQDAPVEWYQPDNEKICPVCNMLTEMYEPWAAQGTHPDGTRIEFCSIGCAVAYWNDPDSYESERGYDGKHEDTVEHELVTIWAPDFTDVDPDPADGSSAAHPGWGEYIDMREGYFVLDSRTFQKFTTPMPGGSPPCFADYDDALAYVEGKLEILPDDVDMDDVSEGDIVTLEKLDNAAKLFRSDYQQL</sequence>
<dbReference type="SUPFAM" id="SSF160387">
    <property type="entry name" value="NosL/MerB-like"/>
    <property type="match status" value="1"/>
</dbReference>
<dbReference type="AlphaFoldDB" id="A0A2Z2HVY2"/>
<dbReference type="GeneID" id="32896055"/>
<organism evidence="2 3">
    <name type="scientific">Natrarchaeobaculum aegyptiacum</name>
    <dbReference type="NCBI Taxonomy" id="745377"/>
    <lineage>
        <taxon>Archaea</taxon>
        <taxon>Methanobacteriati</taxon>
        <taxon>Methanobacteriota</taxon>
        <taxon>Stenosarchaea group</taxon>
        <taxon>Halobacteria</taxon>
        <taxon>Halobacteriales</taxon>
        <taxon>Natrialbaceae</taxon>
        <taxon>Natrarchaeobaculum</taxon>
    </lineage>
</organism>
<dbReference type="KEGG" id="naj:B1756_18240"/>
<gene>
    <name evidence="2" type="ORF">B1756_18240</name>
</gene>
<evidence type="ECO:0000256" key="1">
    <source>
        <dbReference type="SAM" id="MobiDB-lite"/>
    </source>
</evidence>
<dbReference type="PROSITE" id="PS51257">
    <property type="entry name" value="PROKAR_LIPOPROTEIN"/>
    <property type="match status" value="1"/>
</dbReference>
<accession>A0A2Z2HVY2</accession>
<proteinExistence type="predicted"/>